<gene>
    <name evidence="2" type="ORF">ZHAS_00003926</name>
</gene>
<dbReference type="VEuPathDB" id="VectorBase:ASIS013596"/>
<dbReference type="OMA" id="MCKLSLC"/>
<dbReference type="EnsemblMetazoa" id="ASIC003926-RA">
    <property type="protein sequence ID" value="ASIC003926-PA"/>
    <property type="gene ID" value="ASIC003926"/>
</dbReference>
<dbReference type="OrthoDB" id="7738039at2759"/>
<evidence type="ECO:0000313" key="2">
    <source>
        <dbReference type="EMBL" id="KFB36768.1"/>
    </source>
</evidence>
<keyword evidence="4" id="KW-1185">Reference proteome</keyword>
<reference evidence="2 4" key="1">
    <citation type="journal article" date="2014" name="BMC Genomics">
        <title>Genome sequence of Anopheles sinensis provides insight into genetics basis of mosquito competence for malaria parasites.</title>
        <authorList>
            <person name="Zhou D."/>
            <person name="Zhang D."/>
            <person name="Ding G."/>
            <person name="Shi L."/>
            <person name="Hou Q."/>
            <person name="Ye Y."/>
            <person name="Xu Y."/>
            <person name="Zhou H."/>
            <person name="Xiong C."/>
            <person name="Li S."/>
            <person name="Yu J."/>
            <person name="Hong S."/>
            <person name="Yu X."/>
            <person name="Zou P."/>
            <person name="Chen C."/>
            <person name="Chang X."/>
            <person name="Wang W."/>
            <person name="Lv Y."/>
            <person name="Sun Y."/>
            <person name="Ma L."/>
            <person name="Shen B."/>
            <person name="Zhu C."/>
        </authorList>
    </citation>
    <scope>NUCLEOTIDE SEQUENCE [LARGE SCALE GENOMIC DNA]</scope>
</reference>
<dbReference type="PROSITE" id="PS51257">
    <property type="entry name" value="PROKAR_LIPOPROTEIN"/>
    <property type="match status" value="1"/>
</dbReference>
<reference evidence="3" key="2">
    <citation type="submission" date="2020-05" db="UniProtKB">
        <authorList>
            <consortium name="EnsemblMetazoa"/>
        </authorList>
    </citation>
    <scope>IDENTIFICATION</scope>
</reference>
<keyword evidence="1" id="KW-0732">Signal</keyword>
<feature type="chain" id="PRO_5001783450" evidence="1">
    <location>
        <begin position="24"/>
        <end position="167"/>
    </location>
</feature>
<dbReference type="Pfam" id="PF15868">
    <property type="entry name" value="MBF2"/>
    <property type="match status" value="1"/>
</dbReference>
<evidence type="ECO:0000313" key="3">
    <source>
        <dbReference type="EnsemblMetazoa" id="ASIC003926-PA"/>
    </source>
</evidence>
<protein>
    <submittedName>
        <fullName evidence="2">AGAP000570-PA-like protein</fullName>
    </submittedName>
</protein>
<name>A0A084VFM4_ANOSI</name>
<evidence type="ECO:0000256" key="1">
    <source>
        <dbReference type="SAM" id="SignalP"/>
    </source>
</evidence>
<sequence>MRSLSVAIFLGIALVHLLGSASCVPLPDEAQVLGSIVTIETVPDIDAFIRANPELTVVQLPATKAEVAEGRQQIVYTLGYHTANERLIGLSSDNKEWSTPQNVKLDLQYPTAGVGDVVSYVEVVVNQSTSNGSGYLVSGGVGQRYVRLVIEAYGTTYFYYQAAIYGY</sequence>
<accession>A0A084VFM4</accession>
<proteinExistence type="predicted"/>
<feature type="signal peptide" evidence="1">
    <location>
        <begin position="1"/>
        <end position="23"/>
    </location>
</feature>
<dbReference type="AlphaFoldDB" id="A0A084VFM4"/>
<evidence type="ECO:0000313" key="4">
    <source>
        <dbReference type="Proteomes" id="UP000030765"/>
    </source>
</evidence>
<dbReference type="EMBL" id="KE524793">
    <property type="protein sequence ID" value="KFB36768.1"/>
    <property type="molecule type" value="Genomic_DNA"/>
</dbReference>
<dbReference type="InterPro" id="IPR031734">
    <property type="entry name" value="MBF2"/>
</dbReference>
<dbReference type="VEuPathDB" id="VectorBase:ASIC003926"/>
<dbReference type="Proteomes" id="UP000030765">
    <property type="component" value="Unassembled WGS sequence"/>
</dbReference>
<dbReference type="EMBL" id="ATLV01012447">
    <property type="status" value="NOT_ANNOTATED_CDS"/>
    <property type="molecule type" value="Genomic_DNA"/>
</dbReference>
<organism evidence="2">
    <name type="scientific">Anopheles sinensis</name>
    <name type="common">Mosquito</name>
    <dbReference type="NCBI Taxonomy" id="74873"/>
    <lineage>
        <taxon>Eukaryota</taxon>
        <taxon>Metazoa</taxon>
        <taxon>Ecdysozoa</taxon>
        <taxon>Arthropoda</taxon>
        <taxon>Hexapoda</taxon>
        <taxon>Insecta</taxon>
        <taxon>Pterygota</taxon>
        <taxon>Neoptera</taxon>
        <taxon>Endopterygota</taxon>
        <taxon>Diptera</taxon>
        <taxon>Nematocera</taxon>
        <taxon>Culicoidea</taxon>
        <taxon>Culicidae</taxon>
        <taxon>Anophelinae</taxon>
        <taxon>Anopheles</taxon>
    </lineage>
</organism>